<dbReference type="SUPFAM" id="SSF51206">
    <property type="entry name" value="cAMP-binding domain-like"/>
    <property type="match status" value="1"/>
</dbReference>
<accession>A0A1Y6CK72</accession>
<reference evidence="2" key="1">
    <citation type="submission" date="2017-04" db="EMBL/GenBank/DDBJ databases">
        <authorList>
            <person name="Varghese N."/>
            <person name="Submissions S."/>
        </authorList>
    </citation>
    <scope>NUCLEOTIDE SEQUENCE [LARGE SCALE GENOMIC DNA]</scope>
    <source>
        <strain evidence="2">RKEM611</strain>
    </source>
</reference>
<dbReference type="Pfam" id="PF23023">
    <property type="entry name" value="Anti-Pycsar_Apyc1"/>
    <property type="match status" value="1"/>
</dbReference>
<dbReference type="SUPFAM" id="SSF56281">
    <property type="entry name" value="Metallo-hydrolase/oxidoreductase"/>
    <property type="match status" value="1"/>
</dbReference>
<gene>
    <name evidence="1" type="ORF">SAMN06296036_12411</name>
</gene>
<keyword evidence="2" id="KW-1185">Reference proteome</keyword>
<dbReference type="RefSeq" id="WP_143478262.1">
    <property type="nucleotide sequence ID" value="NZ_FWZT01000024.1"/>
</dbReference>
<evidence type="ECO:0000313" key="2">
    <source>
        <dbReference type="Proteomes" id="UP000192907"/>
    </source>
</evidence>
<dbReference type="CDD" id="cd00038">
    <property type="entry name" value="CAP_ED"/>
    <property type="match status" value="1"/>
</dbReference>
<protein>
    <submittedName>
        <fullName evidence="1">Hemerythrin</fullName>
    </submittedName>
</protein>
<name>A0A1Y6CK72_9BACT</name>
<dbReference type="InterPro" id="IPR036866">
    <property type="entry name" value="RibonucZ/Hydroxyglut_hydro"/>
</dbReference>
<organism evidence="1 2">
    <name type="scientific">Pseudobacteriovorax antillogorgiicola</name>
    <dbReference type="NCBI Taxonomy" id="1513793"/>
    <lineage>
        <taxon>Bacteria</taxon>
        <taxon>Pseudomonadati</taxon>
        <taxon>Bdellovibrionota</taxon>
        <taxon>Oligoflexia</taxon>
        <taxon>Oligoflexales</taxon>
        <taxon>Pseudobacteriovoracaceae</taxon>
        <taxon>Pseudobacteriovorax</taxon>
    </lineage>
</organism>
<proteinExistence type="predicted"/>
<dbReference type="Gene3D" id="3.60.15.10">
    <property type="entry name" value="Ribonuclease Z/Hydroxyacylglutathione hydrolase-like"/>
    <property type="match status" value="1"/>
</dbReference>
<dbReference type="InterPro" id="IPR018490">
    <property type="entry name" value="cNMP-bd_dom_sf"/>
</dbReference>
<dbReference type="Proteomes" id="UP000192907">
    <property type="component" value="Unassembled WGS sequence"/>
</dbReference>
<dbReference type="AlphaFoldDB" id="A0A1Y6CK72"/>
<sequence>MAYFEKIKLAPGLYWLEVKDANLRILCGCPSDSVKFMLKRGLIKQMESHGLAFESGPNAILLSDLSIQKGDLCNLAEFPILQMFYRQGFLIPGHINNTGQKPLLIGTRQQVRDQLEYIYRGNYGLTSLDELTATGLDKGLASEMMKIKIHFAFGQICHPEEFLELCYLDQGVSDLHHGVQVKRLGLNHYEFKYQKESIQVDLNLQPDEEYKSPLAQNPLFLRDQYFSVIHSGEGDGWDVERGSMGSVLNFDGHYYLVDAGPNIDFILQNLGISMASVKGVFQTHGHDDHCAGLTSLFHCHRRLKFFATPWVRASVYKKMCALLGISMEQLSNFFQPHDLEMDDWNRVDGLEVKPSYSPHPIETTIFKFRLLWEGGHRTYFHLADISSYDVMDTMVHKKVIDPSLLGKIKQEYLEPADVKKIDIGGGMIHGNAVDFKYDRSKRVILAHKAEALSKDEKEIGSSAPFGSVDILVPSQSKYPTKRIENFLRQYFPMVPLEEFRSFLQCPVETKVAGSILFRERDAPPFINLIVSGVVERITADHLTSQQLLAGSIIGDAPLVDIAENYTYRAISYVQTSQIPKDIYREFISRLDLKPYLKDLYQKGRILSKTEVFSQIAPSIHYSDTIQELGMLRVKPDVSFDKQISAHGPCLVILESGKIYMPEIGESLSQGDFCCEDWVATGQRQRRLEVVEESRILTIPAHVVQAVPSIYWQVIEKHQWRQRLMDCRKDLQKIA</sequence>
<dbReference type="EMBL" id="FWZT01000024">
    <property type="protein sequence ID" value="SMF68096.1"/>
    <property type="molecule type" value="Genomic_DNA"/>
</dbReference>
<evidence type="ECO:0000313" key="1">
    <source>
        <dbReference type="EMBL" id="SMF68096.1"/>
    </source>
</evidence>
<dbReference type="STRING" id="1513793.SAMN06296036_12411"/>
<dbReference type="InterPro" id="IPR000595">
    <property type="entry name" value="cNMP-bd_dom"/>
</dbReference>